<protein>
    <recommendedName>
        <fullName evidence="5">DUF2974 domain-containing protein</fullName>
    </recommendedName>
</protein>
<dbReference type="Pfam" id="PF11187">
    <property type="entry name" value="Mbeg1-like"/>
    <property type="match status" value="1"/>
</dbReference>
<dbReference type="RefSeq" id="WP_066047670.1">
    <property type="nucleotide sequence ID" value="NZ_CP014223.1"/>
</dbReference>
<keyword evidence="3" id="KW-1185">Reference proteome</keyword>
<accession>A0A0X8VCB6</accession>
<evidence type="ECO:0000313" key="3">
    <source>
        <dbReference type="Proteomes" id="UP000068026"/>
    </source>
</evidence>
<dbReference type="InterPro" id="IPR029058">
    <property type="entry name" value="AB_hydrolase_fold"/>
</dbReference>
<evidence type="ECO:0000313" key="1">
    <source>
        <dbReference type="EMBL" id="AMJ40185.1"/>
    </source>
</evidence>
<proteinExistence type="predicted"/>
<reference evidence="2" key="4">
    <citation type="submission" date="2016-11" db="EMBL/GenBank/DDBJ databases">
        <authorList>
            <person name="Varghese N."/>
            <person name="Submissions S."/>
        </authorList>
    </citation>
    <scope>NUCLEOTIDE SEQUENCE</scope>
    <source>
        <strain evidence="2">DSM 1682</strain>
    </source>
</reference>
<organism evidence="2 4">
    <name type="scientific">Anaerotignum propionicum DSM 1682</name>
    <dbReference type="NCBI Taxonomy" id="991789"/>
    <lineage>
        <taxon>Bacteria</taxon>
        <taxon>Bacillati</taxon>
        <taxon>Bacillota</taxon>
        <taxon>Clostridia</taxon>
        <taxon>Lachnospirales</taxon>
        <taxon>Anaerotignaceae</taxon>
        <taxon>Anaerotignum</taxon>
    </lineage>
</organism>
<dbReference type="Proteomes" id="UP000068026">
    <property type="component" value="Chromosome"/>
</dbReference>
<dbReference type="EMBL" id="CP014223">
    <property type="protein sequence ID" value="AMJ40185.1"/>
    <property type="molecule type" value="Genomic_DNA"/>
</dbReference>
<dbReference type="Proteomes" id="UP000184204">
    <property type="component" value="Unassembled WGS sequence"/>
</dbReference>
<reference evidence="3" key="2">
    <citation type="submission" date="2016-01" db="EMBL/GenBank/DDBJ databases">
        <authorList>
            <person name="Poehlein A."/>
            <person name="Schlien K."/>
            <person name="Gottschalk G."/>
            <person name="Buckel W."/>
            <person name="Daniel R."/>
        </authorList>
    </citation>
    <scope>NUCLEOTIDE SEQUENCE [LARGE SCALE GENOMIC DNA]</scope>
    <source>
        <strain evidence="3">X2</strain>
    </source>
</reference>
<gene>
    <name evidence="1" type="ORF">CPRO_05820</name>
    <name evidence="2" type="ORF">SAMN02745151_02777</name>
</gene>
<dbReference type="EMBL" id="FQUA01000017">
    <property type="protein sequence ID" value="SHF10025.1"/>
    <property type="molecule type" value="Genomic_DNA"/>
</dbReference>
<sequence>MANVLDYLLWRGDLTLKQFPFQDVDGFIITCLSYHFLTEVLMQYDAQPVSICELAQRVKELPQEKLHIRDPQDVVLLQLMGKSPRFQNMAVCFYADHIDIEKEAQFSAITVLVGDGTFFVSYRGTDLSLIGWKEDFNMSFLDLVPAQTAAAAYLLYVAQQLSGEIRVGGHSKGGNLAVFASAVNPKEVQERIVCIYNHDGPGFQEGMLRFQGYRDILEKLHTFVPQSSIIGMLMNHQGEYTVVKSAEKGVMQHDPYSWEVMGADFVRLEAVSVESKFWNRTLKCWLKSLTPQKREKFVDALFELLSATHTDEQGEVVLSTKNTLRTLQTLKDEDEETRDIIFEGLHLLWVAARKTAGDYGLALQRLAEVKLLEKKR</sequence>
<reference evidence="4" key="3">
    <citation type="submission" date="2016-11" db="EMBL/GenBank/DDBJ databases">
        <authorList>
            <person name="Jaros S."/>
            <person name="Januszkiewicz K."/>
            <person name="Wedrychowicz H."/>
        </authorList>
    </citation>
    <scope>NUCLEOTIDE SEQUENCE [LARGE SCALE GENOMIC DNA]</scope>
    <source>
        <strain evidence="4">DSM 1682</strain>
    </source>
</reference>
<evidence type="ECO:0000313" key="4">
    <source>
        <dbReference type="Proteomes" id="UP000184204"/>
    </source>
</evidence>
<dbReference type="SUPFAM" id="SSF53474">
    <property type="entry name" value="alpha/beta-Hydrolases"/>
    <property type="match status" value="1"/>
</dbReference>
<evidence type="ECO:0000313" key="2">
    <source>
        <dbReference type="EMBL" id="SHF10025.1"/>
    </source>
</evidence>
<evidence type="ECO:0008006" key="5">
    <source>
        <dbReference type="Google" id="ProtNLM"/>
    </source>
</evidence>
<dbReference type="OrthoDB" id="9769481at2"/>
<dbReference type="KEGG" id="cpro:CPRO_05820"/>
<reference evidence="1 3" key="1">
    <citation type="journal article" date="2016" name="Genome Announc.">
        <title>Complete Genome Sequence of the Amino Acid-Fermenting Clostridium propionicum X2 (DSM 1682).</title>
        <authorList>
            <person name="Poehlein A."/>
            <person name="Schlien K."/>
            <person name="Chowdhury N.P."/>
            <person name="Gottschalk G."/>
            <person name="Buckel W."/>
            <person name="Daniel R."/>
        </authorList>
    </citation>
    <scope>NUCLEOTIDE SEQUENCE [LARGE SCALE GENOMIC DNA]</scope>
    <source>
        <strain evidence="1 3">X2</strain>
    </source>
</reference>
<dbReference type="AlphaFoldDB" id="A0A0X8VCB6"/>
<name>A0A0X8VCB6_ANAPI</name>
<dbReference type="InterPro" id="IPR024499">
    <property type="entry name" value="Mbeg1-like"/>
</dbReference>